<evidence type="ECO:0000313" key="3">
    <source>
        <dbReference type="Proteomes" id="UP000289738"/>
    </source>
</evidence>
<comment type="caution">
    <text evidence="2">The sequence shown here is derived from an EMBL/GenBank/DDBJ whole genome shotgun (WGS) entry which is preliminary data.</text>
</comment>
<dbReference type="AlphaFoldDB" id="A0A444YXL6"/>
<sequence>MMEADHEDGSYHRNKELKLLDETKAGVKGLVDAGLTKLPKIFVHDGHKVNISSSSSATNCPEPELIGELSAHTHNQWIDVTHISGAFIINLSDMMQLITNDKFMSAKHGVFAQKAGPRVLVSCSLRQYVQDECPRMYGLIKELVTEESLQIYKEIKMPDLIKLAYTTKLDDDVSPLKHFGI</sequence>
<dbReference type="InterPro" id="IPR027443">
    <property type="entry name" value="IPNS-like_sf"/>
</dbReference>
<dbReference type="Gene3D" id="2.60.120.330">
    <property type="entry name" value="B-lactam Antibiotic, Isopenicillin N Synthase, Chain"/>
    <property type="match status" value="1"/>
</dbReference>
<dbReference type="InterPro" id="IPR044861">
    <property type="entry name" value="IPNS-like_FE2OG_OXY"/>
</dbReference>
<evidence type="ECO:0000259" key="1">
    <source>
        <dbReference type="Pfam" id="PF03171"/>
    </source>
</evidence>
<evidence type="ECO:0000313" key="2">
    <source>
        <dbReference type="EMBL" id="RYR06668.1"/>
    </source>
</evidence>
<proteinExistence type="predicted"/>
<dbReference type="EMBL" id="SDMP01000015">
    <property type="protein sequence ID" value="RYR06668.1"/>
    <property type="molecule type" value="Genomic_DNA"/>
</dbReference>
<keyword evidence="3" id="KW-1185">Reference proteome</keyword>
<dbReference type="Pfam" id="PF03171">
    <property type="entry name" value="2OG-FeII_Oxy"/>
    <property type="match status" value="1"/>
</dbReference>
<dbReference type="STRING" id="3818.A0A444YXL6"/>
<dbReference type="Proteomes" id="UP000289738">
    <property type="component" value="Chromosome B05"/>
</dbReference>
<organism evidence="2 3">
    <name type="scientific">Arachis hypogaea</name>
    <name type="common">Peanut</name>
    <dbReference type="NCBI Taxonomy" id="3818"/>
    <lineage>
        <taxon>Eukaryota</taxon>
        <taxon>Viridiplantae</taxon>
        <taxon>Streptophyta</taxon>
        <taxon>Embryophyta</taxon>
        <taxon>Tracheophyta</taxon>
        <taxon>Spermatophyta</taxon>
        <taxon>Magnoliopsida</taxon>
        <taxon>eudicotyledons</taxon>
        <taxon>Gunneridae</taxon>
        <taxon>Pentapetalae</taxon>
        <taxon>rosids</taxon>
        <taxon>fabids</taxon>
        <taxon>Fabales</taxon>
        <taxon>Fabaceae</taxon>
        <taxon>Papilionoideae</taxon>
        <taxon>50 kb inversion clade</taxon>
        <taxon>dalbergioids sensu lato</taxon>
        <taxon>Dalbergieae</taxon>
        <taxon>Pterocarpus clade</taxon>
        <taxon>Arachis</taxon>
    </lineage>
</organism>
<dbReference type="SUPFAM" id="SSF51197">
    <property type="entry name" value="Clavaminate synthase-like"/>
    <property type="match status" value="1"/>
</dbReference>
<reference evidence="2 3" key="1">
    <citation type="submission" date="2019-01" db="EMBL/GenBank/DDBJ databases">
        <title>Sequencing of cultivated peanut Arachis hypogaea provides insights into genome evolution and oil improvement.</title>
        <authorList>
            <person name="Chen X."/>
        </authorList>
    </citation>
    <scope>NUCLEOTIDE SEQUENCE [LARGE SCALE GENOMIC DNA]</scope>
    <source>
        <strain evidence="3">cv. Fuhuasheng</strain>
        <tissue evidence="2">Leaves</tissue>
    </source>
</reference>
<feature type="domain" description="Isopenicillin N synthase-like Fe(2+) 2OG dioxygenase" evidence="1">
    <location>
        <begin position="66"/>
        <end position="121"/>
    </location>
</feature>
<name>A0A444YXL6_ARAHY</name>
<accession>A0A444YXL6</accession>
<protein>
    <recommendedName>
        <fullName evidence="1">Isopenicillin N synthase-like Fe(2+) 2OG dioxygenase domain-containing protein</fullName>
    </recommendedName>
</protein>
<gene>
    <name evidence="2" type="ORF">Ahy_B05g073976</name>
</gene>